<feature type="region of interest" description="Disordered" evidence="1">
    <location>
        <begin position="329"/>
        <end position="438"/>
    </location>
</feature>
<feature type="compositionally biased region" description="Basic residues" evidence="1">
    <location>
        <begin position="1027"/>
        <end position="1038"/>
    </location>
</feature>
<feature type="region of interest" description="Disordered" evidence="1">
    <location>
        <begin position="119"/>
        <end position="156"/>
    </location>
</feature>
<feature type="compositionally biased region" description="Polar residues" evidence="1">
    <location>
        <begin position="739"/>
        <end position="764"/>
    </location>
</feature>
<proteinExistence type="predicted"/>
<feature type="compositionally biased region" description="Polar residues" evidence="1">
    <location>
        <begin position="1232"/>
        <end position="1264"/>
    </location>
</feature>
<feature type="compositionally biased region" description="Polar residues" evidence="1">
    <location>
        <begin position="1368"/>
        <end position="1381"/>
    </location>
</feature>
<feature type="compositionally biased region" description="Basic and acidic residues" evidence="1">
    <location>
        <begin position="765"/>
        <end position="776"/>
    </location>
</feature>
<feature type="compositionally biased region" description="Acidic residues" evidence="1">
    <location>
        <begin position="412"/>
        <end position="424"/>
    </location>
</feature>
<feature type="region of interest" description="Disordered" evidence="1">
    <location>
        <begin position="832"/>
        <end position="851"/>
    </location>
</feature>
<feature type="compositionally biased region" description="Low complexity" evidence="1">
    <location>
        <begin position="718"/>
        <end position="729"/>
    </location>
</feature>
<feature type="compositionally biased region" description="Polar residues" evidence="1">
    <location>
        <begin position="1458"/>
        <end position="1532"/>
    </location>
</feature>
<evidence type="ECO:0000313" key="2">
    <source>
        <dbReference type="EMBL" id="CAD6446134.1"/>
    </source>
</evidence>
<accession>A0A8H2VVW9</accession>
<evidence type="ECO:0000256" key="1">
    <source>
        <dbReference type="SAM" id="MobiDB-lite"/>
    </source>
</evidence>
<gene>
    <name evidence="2" type="ORF">SCLTRI_LOCUS5847</name>
</gene>
<comment type="caution">
    <text evidence="2">The sequence shown here is derived from an EMBL/GenBank/DDBJ whole genome shotgun (WGS) entry which is preliminary data.</text>
</comment>
<evidence type="ECO:0000313" key="3">
    <source>
        <dbReference type="Proteomes" id="UP000624404"/>
    </source>
</evidence>
<feature type="compositionally biased region" description="Polar residues" evidence="1">
    <location>
        <begin position="125"/>
        <end position="145"/>
    </location>
</feature>
<feature type="compositionally biased region" description="Polar residues" evidence="1">
    <location>
        <begin position="1115"/>
        <end position="1130"/>
    </location>
</feature>
<organism evidence="2 3">
    <name type="scientific">Sclerotinia trifoliorum</name>
    <dbReference type="NCBI Taxonomy" id="28548"/>
    <lineage>
        <taxon>Eukaryota</taxon>
        <taxon>Fungi</taxon>
        <taxon>Dikarya</taxon>
        <taxon>Ascomycota</taxon>
        <taxon>Pezizomycotina</taxon>
        <taxon>Leotiomycetes</taxon>
        <taxon>Helotiales</taxon>
        <taxon>Sclerotiniaceae</taxon>
        <taxon>Sclerotinia</taxon>
    </lineage>
</organism>
<feature type="compositionally biased region" description="Polar residues" evidence="1">
    <location>
        <begin position="1176"/>
        <end position="1199"/>
    </location>
</feature>
<sequence length="1968" mass="218341">MTPSPPATMGKRDDICSILGYEKDKPTKDCRNLLKATSAFLADYEARGNKVYGRKAESIGGRLCALNFLEEEGRGERFWPPTSDGSLVYEDARDKETIVDHVADLFLIHARSNYTKLHAKRRSQKYNATSPSSNVNNEHISNKPATSIEPEETYLEDEEPQFTYSSSLMTIKPELCLTPWLDPPKRFDRNVAMPWVESLNPKSLPDPPVRLGKNWLSQETVRWPAAVDKEIQYFMHRWVFYYRTDLEDGADEGIQSLVNLLRNDKGSNTELDSTQIREFEKRIVDRVKFFTETFVNHQFVEFQADGAPQMTARFRAIWTTLKYETPTPRIINRRRSVEKEAPKESPRKRRKLSKKAEDNAPDGNRPKRKPWSEHAWRRKTIPPPADMTFPNLLSRKSSNSDPVTAAESPQDGLDDEDSEEEVFENCEKHEGSETTMRTSKISVEIPPPNKATTSRCDAIVDMEEESTIEVLQFGATVIEVSDNENFSATTKALPSNREEMAKTLSPNPDDTVTPETMPPQSGAKVSEAKLILAHQSDRISEDCDGFSQEPQLSNVTVIPKPSLEIITVGCEVNKVMDAHKEVTASVQEPPQTEPQSQLPQTAISSSVPTINGTPEDIGEASSQPMDLDEHENPSKHELVKSANPTQIASQTDELMRGVTSPYLNPTENQSHNAPTSTVAWTKISSSNQKKYGPFHDLEILNHIFSSSASRPVDTNRASSISSISPTSITEAHKREPGTDFNSVNAIQNSVFPRTSPSVESNLNSDSHDKQPSKDEISVVSQSAVCQPVLEESNYSARSPEIVHPHPGDPIKIPSIGVPQTSQKLREKIARTPLPSIPLSSEGARSPTAQQSTTIIGECHKPPQSPQMVSQKPAQSSQVTVRDPLIATFQPINRPTNGSNPSPSNYSPPLATEPPQPSSIFAIQNPAMSTYHASISPQEVPSQSERKEKNQYYGHNKAMPAQNIVYESVRPGKLSGSSWSRDAHINSYSTNKQNGVYPMAFINKPIASSSGVWMQETSRKRPLERTSTKPRKTKSRKKLGPSEKPSPKFATVKYSQGEPTHADQNLPPPAIQTESPRQTIHDRENSPRPPHPELINHLRSMDEKMGMNSGAPRQPASKTTSMPSPALNQKPINHAENVDRNTMYYDSRQEQKIFNYIASQEKMHSPGVRPSQDWGKNKTSIASPAQSYQNSSMSQIRSSPPENPIARTEQATAEYGMQPDQRSPNVGEENKKNSSSSLQQGHSNPKASEQSKINSGTGTTQKSTLSNANAKRGFIAENCSQLSNSAHVGHSEQERSLEAGARQEALITNGPGPVTTSTTVTNSNIPRDFPEPQGTQNRAHNHVQHSDPTLANQYANQETQRPRIHNKTQKNPSSPESYRSQDPWWNSLAANYGIEKISQQISRAAPQSAPSVLHDSSLANATPVSTVQTAPQVQVGIQDYLPDTRKVASSVTRPPPSTGVESSKLLHQTPESQRVNHSSVQPSNTQGSPPQSYSGKQYETQPSPTQQSNSAVQILQPRSGTRTSAPLNQFPNQAPSPSSHGSVPSPKIQFYQSSSQFSSHPNASPKPQYTTDRIGRPSSTKTSNFQHQSPSQSIVQSAIIQNAVPQSQYTNRSPTQFFPFQASSPQNQYTATSATKQASLAPVVNNAEYNERQDHAAPQYQYDKRPQQPIEPQSFTMQAQQKSYHGQQPHDWTKYRLKDASPQGMMHPVNLSPRQPPITKYQVVNASPVRPSTIQIPTTRSPSASTMPTILNPSLPPTPPTPAGISTPKSDPMSLYPSANHPLAGMAPRHHAPAVISNPIVDNTSQYYPGAMVRPLHQTPAAISSPRLDTLSQYSPSTHLLTTPQETPTTPQESGPKLDFYLQRSNSIIDTTISFSYHYMEALSLSNLFSFFSQRSGIALERLDELTFRCMFGEYQQFVIGKDMGDGEWKRARKRIWRNWDREVRTAKQKGDDEDEEFWEVNILIGKCA</sequence>
<dbReference type="EMBL" id="CAJHIA010000017">
    <property type="protein sequence ID" value="CAD6446134.1"/>
    <property type="molecule type" value="Genomic_DNA"/>
</dbReference>
<feature type="compositionally biased region" description="Basic and acidic residues" evidence="1">
    <location>
        <begin position="630"/>
        <end position="639"/>
    </location>
</feature>
<feature type="region of interest" description="Disordered" evidence="1">
    <location>
        <begin position="709"/>
        <end position="781"/>
    </location>
</feature>
<keyword evidence="3" id="KW-1185">Reference proteome</keyword>
<feature type="compositionally biased region" description="Basic and acidic residues" evidence="1">
    <location>
        <begin position="335"/>
        <end position="345"/>
    </location>
</feature>
<feature type="region of interest" description="Disordered" evidence="1">
    <location>
        <begin position="856"/>
        <end position="919"/>
    </location>
</feature>
<feature type="region of interest" description="Disordered" evidence="1">
    <location>
        <begin position="1306"/>
        <end position="1381"/>
    </location>
</feature>
<feature type="compositionally biased region" description="Low complexity" evidence="1">
    <location>
        <begin position="1307"/>
        <end position="1322"/>
    </location>
</feature>
<feature type="region of interest" description="Disordered" evidence="1">
    <location>
        <begin position="1445"/>
        <end position="1593"/>
    </location>
</feature>
<feature type="region of interest" description="Disordered" evidence="1">
    <location>
        <begin position="1161"/>
        <end position="1264"/>
    </location>
</feature>
<feature type="region of interest" description="Disordered" evidence="1">
    <location>
        <begin position="1010"/>
        <end position="1137"/>
    </location>
</feature>
<feature type="region of interest" description="Disordered" evidence="1">
    <location>
        <begin position="495"/>
        <end position="523"/>
    </location>
</feature>
<feature type="compositionally biased region" description="Basic and acidic residues" evidence="1">
    <location>
        <begin position="1078"/>
        <end position="1104"/>
    </location>
</feature>
<feature type="region of interest" description="Disordered" evidence="1">
    <location>
        <begin position="583"/>
        <end position="649"/>
    </location>
</feature>
<feature type="compositionally biased region" description="Polar residues" evidence="1">
    <location>
        <begin position="1559"/>
        <end position="1593"/>
    </location>
</feature>
<dbReference type="Proteomes" id="UP000624404">
    <property type="component" value="Unassembled WGS sequence"/>
</dbReference>
<feature type="compositionally biased region" description="Low complexity" evidence="1">
    <location>
        <begin position="892"/>
        <end position="908"/>
    </location>
</feature>
<feature type="compositionally biased region" description="Polar residues" evidence="1">
    <location>
        <begin position="1345"/>
        <end position="1358"/>
    </location>
</feature>
<reference evidence="2" key="1">
    <citation type="submission" date="2020-10" db="EMBL/GenBank/DDBJ databases">
        <authorList>
            <person name="Kusch S."/>
        </authorList>
    </citation>
    <scope>NUCLEOTIDE SEQUENCE</scope>
    <source>
        <strain evidence="2">SwB9</strain>
    </source>
</reference>
<feature type="compositionally biased region" description="Polar residues" evidence="1">
    <location>
        <begin position="865"/>
        <end position="879"/>
    </location>
</feature>
<feature type="compositionally biased region" description="Polar residues" evidence="1">
    <location>
        <begin position="504"/>
        <end position="514"/>
    </location>
</feature>
<name>A0A8H2VVW9_9HELO</name>
<dbReference type="OrthoDB" id="3540796at2759"/>
<feature type="region of interest" description="Disordered" evidence="1">
    <location>
        <begin position="795"/>
        <end position="816"/>
    </location>
</feature>
<protein>
    <submittedName>
        <fullName evidence="2">5e8e47ee-c12f-4f71-b587-f6c3c5ae2500</fullName>
    </submittedName>
</protein>
<feature type="compositionally biased region" description="Basic and acidic residues" evidence="1">
    <location>
        <begin position="1016"/>
        <end position="1026"/>
    </location>
</feature>
<feature type="compositionally biased region" description="Polar residues" evidence="1">
    <location>
        <begin position="584"/>
        <end position="612"/>
    </location>
</feature>
<feature type="compositionally biased region" description="Low complexity" evidence="1">
    <location>
        <begin position="1534"/>
        <end position="1558"/>
    </location>
</feature>